<protein>
    <submittedName>
        <fullName evidence="1">Uncharacterized protein</fullName>
    </submittedName>
</protein>
<evidence type="ECO:0000313" key="2">
    <source>
        <dbReference type="Proteomes" id="UP000185746"/>
    </source>
</evidence>
<reference evidence="1 2" key="1">
    <citation type="submission" date="2016-09" db="EMBL/GenBank/DDBJ databases">
        <title>Complete genome sequence of the Lysinibacillus sphaericus LMG 22257, a specie of Bacillus with ureolytic activity that can effectively biodeposit calcium carbonate.</title>
        <authorList>
            <person name="Yan W."/>
        </authorList>
    </citation>
    <scope>NUCLEOTIDE SEQUENCE [LARGE SCALE GENOMIC DNA]</scope>
    <source>
        <strain evidence="1 2">LMG 22257</strain>
    </source>
</reference>
<dbReference type="KEGG" id="surl:BI350_10925"/>
<keyword evidence="2" id="KW-1185">Reference proteome</keyword>
<dbReference type="RefSeq" id="WP_075528144.1">
    <property type="nucleotide sequence ID" value="NZ_CP017560.1"/>
</dbReference>
<name>A0A1D8JH04_9BACL</name>
<gene>
    <name evidence="1" type="ORF">BI350_10925</name>
</gene>
<sequence length="239" mass="27976">MKGKDTKLYEVDLYDPVKNYFTEQGYDVYGEVHDCDVVAVKDDELVIIELKMRLNLDLVMQATKRQRLSDQVYVAIPKPTYSLRSQKWRNICYLLRRLEVGLIVISFQKNKEQLQIIHHPVSFDRVKSMQLSKKRRTRLLAEIEGRTGDFNVGGSSQRKIMTAYKETCIHIACCLIHHGPLSAKVLREIGTGDKTSRILIRNYDEWFERVERGVYAISEKGKKDLKDYPEFVEHYMKLV</sequence>
<dbReference type="EMBL" id="CP017560">
    <property type="protein sequence ID" value="AOV07997.1"/>
    <property type="molecule type" value="Genomic_DNA"/>
</dbReference>
<proteinExistence type="predicted"/>
<dbReference type="Proteomes" id="UP000185746">
    <property type="component" value="Chromosome"/>
</dbReference>
<dbReference type="Pfam" id="PF09929">
    <property type="entry name" value="DUF2161"/>
    <property type="match status" value="1"/>
</dbReference>
<evidence type="ECO:0000313" key="1">
    <source>
        <dbReference type="EMBL" id="AOV07997.1"/>
    </source>
</evidence>
<dbReference type="SUPFAM" id="SSF52980">
    <property type="entry name" value="Restriction endonuclease-like"/>
    <property type="match status" value="1"/>
</dbReference>
<dbReference type="AlphaFoldDB" id="A0A1D8JH04"/>
<dbReference type="InterPro" id="IPR018679">
    <property type="entry name" value="DUF2161"/>
</dbReference>
<accession>A0A1D8JH04</accession>
<organism evidence="1 2">
    <name type="scientific">Sporosarcina ureilytica</name>
    <dbReference type="NCBI Taxonomy" id="298596"/>
    <lineage>
        <taxon>Bacteria</taxon>
        <taxon>Bacillati</taxon>
        <taxon>Bacillota</taxon>
        <taxon>Bacilli</taxon>
        <taxon>Bacillales</taxon>
        <taxon>Caryophanaceae</taxon>
        <taxon>Sporosarcina</taxon>
    </lineage>
</organism>
<dbReference type="InterPro" id="IPR011335">
    <property type="entry name" value="Restrct_endonuc-II-like"/>
</dbReference>